<dbReference type="AlphaFoldDB" id="A0A1X7T8W4"/>
<protein>
    <submittedName>
        <fullName evidence="2">Uncharacterized protein</fullName>
    </submittedName>
</protein>
<dbReference type="InParanoid" id="A0A1X7T8W4"/>
<reference evidence="2" key="1">
    <citation type="submission" date="2017-05" db="UniProtKB">
        <authorList>
            <consortium name="EnsemblMetazoa"/>
        </authorList>
    </citation>
    <scope>IDENTIFICATION</scope>
</reference>
<feature type="region of interest" description="Disordered" evidence="1">
    <location>
        <begin position="1"/>
        <end position="91"/>
    </location>
</feature>
<feature type="compositionally biased region" description="Pro residues" evidence="1">
    <location>
        <begin position="47"/>
        <end position="66"/>
    </location>
</feature>
<organism evidence="2">
    <name type="scientific">Amphimedon queenslandica</name>
    <name type="common">Sponge</name>
    <dbReference type="NCBI Taxonomy" id="400682"/>
    <lineage>
        <taxon>Eukaryota</taxon>
        <taxon>Metazoa</taxon>
        <taxon>Porifera</taxon>
        <taxon>Demospongiae</taxon>
        <taxon>Heteroscleromorpha</taxon>
        <taxon>Haplosclerida</taxon>
        <taxon>Niphatidae</taxon>
        <taxon>Amphimedon</taxon>
    </lineage>
</organism>
<evidence type="ECO:0000313" key="2">
    <source>
        <dbReference type="EnsemblMetazoa" id="Aqu2.1.10961_001"/>
    </source>
</evidence>
<accession>A0A1X7T8W4</accession>
<name>A0A1X7T8W4_AMPQE</name>
<dbReference type="EnsemblMetazoa" id="Aqu2.1.10961_001">
    <property type="protein sequence ID" value="Aqu2.1.10961_001"/>
    <property type="gene ID" value="Aqu2.1.10961"/>
</dbReference>
<evidence type="ECO:0000256" key="1">
    <source>
        <dbReference type="SAM" id="MobiDB-lite"/>
    </source>
</evidence>
<feature type="compositionally biased region" description="Polar residues" evidence="1">
    <location>
        <begin position="29"/>
        <end position="38"/>
    </location>
</feature>
<feature type="compositionally biased region" description="Basic and acidic residues" evidence="1">
    <location>
        <begin position="8"/>
        <end position="20"/>
    </location>
</feature>
<proteinExistence type="predicted"/>
<sequence>MTEAADDPSVKGDEGREGKDQWATILPPTDNNPQTLIKTAQREGHPPLTPSVPLLPTPGTAPPLIPPSDSESPNTDEGTGPPSLSEISRPITGRPLVYKAINPLNVTGDDQSPGGSPVGGAGGRAYNGSNEISAFFDVLESCAHIFEYIGRIEMISYRAGMKLPKV</sequence>